<dbReference type="OrthoDB" id="5422830at2"/>
<feature type="transmembrane region" description="Helical" evidence="2">
    <location>
        <begin position="270"/>
        <end position="291"/>
    </location>
</feature>
<feature type="region of interest" description="Disordered" evidence="1">
    <location>
        <begin position="78"/>
        <end position="99"/>
    </location>
</feature>
<dbReference type="Proteomes" id="UP000318055">
    <property type="component" value="Chromosome"/>
</dbReference>
<keyword evidence="2" id="KW-0472">Membrane</keyword>
<evidence type="ECO:0000256" key="1">
    <source>
        <dbReference type="SAM" id="MobiDB-lite"/>
    </source>
</evidence>
<feature type="transmembrane region" description="Helical" evidence="2">
    <location>
        <begin position="324"/>
        <end position="342"/>
    </location>
</feature>
<dbReference type="EMBL" id="CP042239">
    <property type="protein sequence ID" value="QDX27326.1"/>
    <property type="molecule type" value="Genomic_DNA"/>
</dbReference>
<feature type="transmembrane region" description="Helical" evidence="2">
    <location>
        <begin position="140"/>
        <end position="160"/>
    </location>
</feature>
<feature type="transmembrane region" description="Helical" evidence="2">
    <location>
        <begin position="297"/>
        <end position="315"/>
    </location>
</feature>
<evidence type="ECO:0000313" key="4">
    <source>
        <dbReference type="Proteomes" id="UP000318055"/>
    </source>
</evidence>
<feature type="transmembrane region" description="Helical" evidence="2">
    <location>
        <begin position="807"/>
        <end position="825"/>
    </location>
</feature>
<reference evidence="3 4" key="1">
    <citation type="submission" date="2019-07" db="EMBL/GenBank/DDBJ databases">
        <title>Sphingomonas alkalisoli sp. nov., isolated from rhizosphere soil of Suaedae salsa.</title>
        <authorList>
            <person name="Zhang H."/>
            <person name="Xu L."/>
            <person name="Zhang J.-X."/>
            <person name="Sun J.-Q."/>
        </authorList>
    </citation>
    <scope>NUCLEOTIDE SEQUENCE [LARGE SCALE GENOMIC DNA]</scope>
    <source>
        <strain evidence="3 4">XS-10</strain>
    </source>
</reference>
<feature type="transmembrane region" description="Helical" evidence="2">
    <location>
        <begin position="527"/>
        <end position="554"/>
    </location>
</feature>
<feature type="transmembrane region" description="Helical" evidence="2">
    <location>
        <begin position="448"/>
        <end position="467"/>
    </location>
</feature>
<evidence type="ECO:0000256" key="2">
    <source>
        <dbReference type="SAM" id="Phobius"/>
    </source>
</evidence>
<accession>A0A518RIN2</accession>
<dbReference type="PANTHER" id="PTHR38434:SF1">
    <property type="entry name" value="BLL2549 PROTEIN"/>
    <property type="match status" value="1"/>
</dbReference>
<dbReference type="PANTHER" id="PTHR38434">
    <property type="entry name" value="BLL2549 PROTEIN"/>
    <property type="match status" value="1"/>
</dbReference>
<feature type="transmembrane region" description="Helical" evidence="2">
    <location>
        <begin position="720"/>
        <end position="738"/>
    </location>
</feature>
<dbReference type="RefSeq" id="WP_145848762.1">
    <property type="nucleotide sequence ID" value="NZ_CP042239.1"/>
</dbReference>
<protein>
    <submittedName>
        <fullName evidence="3">DUF2339 domain-containing protein</fullName>
    </submittedName>
</protein>
<feature type="transmembrane region" description="Helical" evidence="2">
    <location>
        <begin position="201"/>
        <end position="219"/>
    </location>
</feature>
<feature type="transmembrane region" description="Helical" evidence="2">
    <location>
        <begin position="599"/>
        <end position="617"/>
    </location>
</feature>
<keyword evidence="2" id="KW-1133">Transmembrane helix</keyword>
<name>A0A518RIN2_9SPHN</name>
<keyword evidence="4" id="KW-1185">Reference proteome</keyword>
<keyword evidence="2" id="KW-0812">Transmembrane</keyword>
<feature type="transmembrane region" description="Helical" evidence="2">
    <location>
        <begin position="424"/>
        <end position="442"/>
    </location>
</feature>
<feature type="transmembrane region" description="Helical" evidence="2">
    <location>
        <begin position="111"/>
        <end position="128"/>
    </location>
</feature>
<dbReference type="Pfam" id="PF10101">
    <property type="entry name" value="DUF2339"/>
    <property type="match status" value="1"/>
</dbReference>
<feature type="transmembrane region" description="Helical" evidence="2">
    <location>
        <begin position="397"/>
        <end position="417"/>
    </location>
</feature>
<feature type="transmembrane region" description="Helical" evidence="2">
    <location>
        <begin position="694"/>
        <end position="713"/>
    </location>
</feature>
<feature type="transmembrane region" description="Helical" evidence="2">
    <location>
        <begin position="566"/>
        <end position="587"/>
    </location>
</feature>
<feature type="transmembrane region" description="Helical" evidence="2">
    <location>
        <begin position="479"/>
        <end position="497"/>
    </location>
</feature>
<feature type="transmembrane region" description="Helical" evidence="2">
    <location>
        <begin position="503"/>
        <end position="520"/>
    </location>
</feature>
<dbReference type="PIRSF" id="PIRSF035905">
    <property type="entry name" value="UCP035905_mp"/>
    <property type="match status" value="1"/>
</dbReference>
<proteinExistence type="predicted"/>
<feature type="transmembrane region" description="Helical" evidence="2">
    <location>
        <begin position="657"/>
        <end position="674"/>
    </location>
</feature>
<feature type="transmembrane region" description="Helical" evidence="2">
    <location>
        <begin position="371"/>
        <end position="391"/>
    </location>
</feature>
<feature type="transmembrane region" description="Helical" evidence="2">
    <location>
        <begin position="753"/>
        <end position="771"/>
    </location>
</feature>
<feature type="region of interest" description="Disordered" evidence="1">
    <location>
        <begin position="42"/>
        <end position="61"/>
    </location>
</feature>
<feature type="transmembrane region" description="Helical" evidence="2">
    <location>
        <begin position="348"/>
        <end position="366"/>
    </location>
</feature>
<feature type="transmembrane region" description="Helical" evidence="2">
    <location>
        <begin position="239"/>
        <end position="263"/>
    </location>
</feature>
<gene>
    <name evidence="3" type="ORF">FPZ54_15825</name>
</gene>
<dbReference type="InterPro" id="IPR019286">
    <property type="entry name" value="DUF2339_TM"/>
</dbReference>
<dbReference type="InterPro" id="IPR014600">
    <property type="entry name" value="UCP035905_mem"/>
</dbReference>
<dbReference type="KEGG" id="ssua:FPZ54_15825"/>
<organism evidence="3 4">
    <name type="scientific">Sphingomonas suaedae</name>
    <dbReference type="NCBI Taxonomy" id="2599297"/>
    <lineage>
        <taxon>Bacteria</taxon>
        <taxon>Pseudomonadati</taxon>
        <taxon>Pseudomonadota</taxon>
        <taxon>Alphaproteobacteria</taxon>
        <taxon>Sphingomonadales</taxon>
        <taxon>Sphingomonadaceae</taxon>
        <taxon>Sphingomonas</taxon>
    </lineage>
</organism>
<feature type="transmembrane region" description="Helical" evidence="2">
    <location>
        <begin position="629"/>
        <end position="650"/>
    </location>
</feature>
<evidence type="ECO:0000313" key="3">
    <source>
        <dbReference type="EMBL" id="QDX27326.1"/>
    </source>
</evidence>
<feature type="transmembrane region" description="Helical" evidence="2">
    <location>
        <begin position="783"/>
        <end position="801"/>
    </location>
</feature>
<feature type="transmembrane region" description="Helical" evidence="2">
    <location>
        <begin position="172"/>
        <end position="194"/>
    </location>
</feature>
<dbReference type="AlphaFoldDB" id="A0A518RIN2"/>
<sequence length="839" mass="87061">MDGILFLAVVALGIVAIAQGQRVRALTRRIEWLEHSPRAQVPPVRAADPAPTPATTVDPGLATDPALAAARAAPALGTPAARRADAPPPVSPASAPKPDRPSLESLIGARLPVWIGAVALVVAGFFLVRHSIEIGLLGPGVRTLLAALFAAALVAASEAARRLPALRDDSRIGQALAGAGIASSYATLYIAAAIYRFIGPLPAFGLMLAVTALGLALALRHGPPTAILALAGGFVAPLVAGYDAAGIGPLLTYLALFTAALFLLAIHRRWAWLAIAATVAAFAWVNFLLFALGSSSLAAPAAFVVLLAIAATIALPRAGATARWLHIGPLFAGLIQLFAFAPALAFDALLWGFYLVLAAATLLLAWRDARYLSGSLAALGLALVLLGTSLIAPERGATLAAAPLLAALFAVPGLLLLDRGRSWAILAIGGLAGPVLLANLFAPGQLASWQWAVLELAAAALAAWTSWRRRAAIDQRDPGLIGGALAAAILAATGIGQLLPFDWIAVPLALATLALGLWARRTGDRTLFALPVIGVAAMVAAAVVPLGGYVLLIAESIIGETLPARALPALADALRTLLPPVIAVALLAPDRRQFAPMRAATLGLAIAIMLMLVYHFAKLPLAVLTEARFLTWGFVERMLVTQALFAAAWLLRRRTDLVTLATALFALAAARFLWFDLVIFNPVLVEQHVGSIPLLNAAVFHVALAAFWAHALLPRPTGPRAAMVLTFLAVLALVRQAAHGSLLTGPIGTGETYGYSAALLILALVWLALGIRRGGRDLRLAGLALLTGVTLKVFLIDAAALDGLLRILSFLGLGIALIGIGWVYTRFLAARPKASVAGD</sequence>